<dbReference type="EMBL" id="BROD01000001">
    <property type="protein sequence ID" value="GKX67405.1"/>
    <property type="molecule type" value="Genomic_DNA"/>
</dbReference>
<accession>A0ACB5RE51</accession>
<organism evidence="1 2">
    <name type="scientific">Inconstantimicrobium mannanitabidum</name>
    <dbReference type="NCBI Taxonomy" id="1604901"/>
    <lineage>
        <taxon>Bacteria</taxon>
        <taxon>Bacillati</taxon>
        <taxon>Bacillota</taxon>
        <taxon>Clostridia</taxon>
        <taxon>Eubacteriales</taxon>
        <taxon>Clostridiaceae</taxon>
        <taxon>Inconstantimicrobium</taxon>
    </lineage>
</organism>
<name>A0ACB5RE51_9CLOT</name>
<proteinExistence type="predicted"/>
<protein>
    <submittedName>
        <fullName evidence="1">Uncharacterized protein</fullName>
    </submittedName>
</protein>
<reference evidence="1" key="1">
    <citation type="journal article" date="2025" name="Int. J. Syst. Evol. Microbiol.">
        <title>Inconstantimicrobium mannanitabidum sp. nov., a novel member of the family Clostridiaceae isolated from anoxic soil under the treatment of reductive soil disinfestation.</title>
        <authorList>
            <person name="Ueki A."/>
            <person name="Tonouchi A."/>
            <person name="Honma S."/>
            <person name="Kaku N."/>
            <person name="Ueki K."/>
        </authorList>
    </citation>
    <scope>NUCLEOTIDE SEQUENCE</scope>
    <source>
        <strain evidence="1">TW13</strain>
    </source>
</reference>
<evidence type="ECO:0000313" key="2">
    <source>
        <dbReference type="Proteomes" id="UP001058074"/>
    </source>
</evidence>
<keyword evidence="2" id="KW-1185">Reference proteome</keyword>
<gene>
    <name evidence="1" type="ORF">rsdtw13_26630</name>
</gene>
<comment type="caution">
    <text evidence="1">The sequence shown here is derived from an EMBL/GenBank/DDBJ whole genome shotgun (WGS) entry which is preliminary data.</text>
</comment>
<evidence type="ECO:0000313" key="1">
    <source>
        <dbReference type="EMBL" id="GKX67405.1"/>
    </source>
</evidence>
<dbReference type="Proteomes" id="UP001058074">
    <property type="component" value="Unassembled WGS sequence"/>
</dbReference>
<sequence length="179" mass="20777">MTTINELLQRIERLENVVFNKNYTEDKNQILNLDTDFQNIVSEINDHLQNLKPHFEENDSILFQAVLHHKDDIGNYNLTSLFTVDAEEDDAEIESLCKVLASKQRISILRHLSKNQYSSGELVELTQMAGGHLHHHLKELLFHKFIFTTETGKYSATKLGVDTYLTIAALNRKLNYDYR</sequence>